<dbReference type="EMBL" id="UINC01055852">
    <property type="protein sequence ID" value="SVB75210.1"/>
    <property type="molecule type" value="Genomic_DNA"/>
</dbReference>
<reference evidence="3" key="1">
    <citation type="submission" date="2018-05" db="EMBL/GenBank/DDBJ databases">
        <authorList>
            <person name="Lanie J.A."/>
            <person name="Ng W.-L."/>
            <person name="Kazmierczak K.M."/>
            <person name="Andrzejewski T.M."/>
            <person name="Davidsen T.M."/>
            <person name="Wayne K.J."/>
            <person name="Tettelin H."/>
            <person name="Glass J.I."/>
            <person name="Rusch D."/>
            <person name="Podicherti R."/>
            <person name="Tsui H.-C.T."/>
            <person name="Winkler M.E."/>
        </authorList>
    </citation>
    <scope>NUCLEOTIDE SEQUENCE</scope>
</reference>
<dbReference type="InterPro" id="IPR001509">
    <property type="entry name" value="Epimerase_deHydtase"/>
</dbReference>
<organism evidence="3">
    <name type="scientific">marine metagenome</name>
    <dbReference type="NCBI Taxonomy" id="408172"/>
    <lineage>
        <taxon>unclassified sequences</taxon>
        <taxon>metagenomes</taxon>
        <taxon>ecological metagenomes</taxon>
    </lineage>
</organism>
<protein>
    <recommendedName>
        <fullName evidence="2">NAD-dependent epimerase/dehydratase domain-containing protein</fullName>
    </recommendedName>
</protein>
<evidence type="ECO:0000313" key="3">
    <source>
        <dbReference type="EMBL" id="SVB75210.1"/>
    </source>
</evidence>
<dbReference type="AlphaFoldDB" id="A0A382GJ80"/>
<proteinExistence type="inferred from homology"/>
<dbReference type="Pfam" id="PF01370">
    <property type="entry name" value="Epimerase"/>
    <property type="match status" value="1"/>
</dbReference>
<accession>A0A382GJ80</accession>
<dbReference type="CDD" id="cd08946">
    <property type="entry name" value="SDR_e"/>
    <property type="match status" value="1"/>
</dbReference>
<dbReference type="Gene3D" id="3.40.50.720">
    <property type="entry name" value="NAD(P)-binding Rossmann-like Domain"/>
    <property type="match status" value="1"/>
</dbReference>
<dbReference type="PANTHER" id="PTHR43000">
    <property type="entry name" value="DTDP-D-GLUCOSE 4,6-DEHYDRATASE-RELATED"/>
    <property type="match status" value="1"/>
</dbReference>
<dbReference type="InterPro" id="IPR036291">
    <property type="entry name" value="NAD(P)-bd_dom_sf"/>
</dbReference>
<feature type="domain" description="NAD-dependent epimerase/dehydratase" evidence="2">
    <location>
        <begin position="1"/>
        <end position="237"/>
    </location>
</feature>
<sequence>MTGALGHIGSRMIRDLPNHFEDSEIIMIDDFASERYASLFDLPTSARYNFIEGDVTNMDLSGVIKGADAVIHLAAITDAAGSFEKAEQVEKRNFAATRNVAEACTAKGIPLIYPSTTSVYGTQKEVVDEDCSEEDLKPQSPYAETKLKEEALLSEMAKSGKLQHVTFRFGTIFGTAPGMRFHTAVNKFCFQAVMGQNLTVWSTALDQKRPYLDLSDAVGVVVHTIKTGLFDGKIYNVLSANATVRQVVDAIRAHVPDLQISFVDTQIMNQLSYEVAADKIADRGFTPKGDMIQSIEATIKLLRQAGGIVE</sequence>
<evidence type="ECO:0000259" key="2">
    <source>
        <dbReference type="Pfam" id="PF01370"/>
    </source>
</evidence>
<evidence type="ECO:0000256" key="1">
    <source>
        <dbReference type="ARBA" id="ARBA00007637"/>
    </source>
</evidence>
<name>A0A382GJ80_9ZZZZ</name>
<gene>
    <name evidence="3" type="ORF">METZ01_LOCUS228064</name>
</gene>
<dbReference type="SUPFAM" id="SSF51735">
    <property type="entry name" value="NAD(P)-binding Rossmann-fold domains"/>
    <property type="match status" value="1"/>
</dbReference>
<comment type="similarity">
    <text evidence="1">Belongs to the NAD(P)-dependent epimerase/dehydratase family.</text>
</comment>